<evidence type="ECO:0000313" key="2">
    <source>
        <dbReference type="EMBL" id="GGI04811.1"/>
    </source>
</evidence>
<evidence type="ECO:0000259" key="1">
    <source>
        <dbReference type="PROSITE" id="PS50234"/>
    </source>
</evidence>
<comment type="caution">
    <text evidence="2">The sequence shown here is derived from an EMBL/GenBank/DDBJ whole genome shotgun (WGS) entry which is preliminary data.</text>
</comment>
<dbReference type="RefSeq" id="WP_130649791.1">
    <property type="nucleotide sequence ID" value="NZ_BMHA01000003.1"/>
</dbReference>
<dbReference type="PROSITE" id="PS50234">
    <property type="entry name" value="VWFA"/>
    <property type="match status" value="1"/>
</dbReference>
<dbReference type="SMART" id="SM00327">
    <property type="entry name" value="VWA"/>
    <property type="match status" value="1"/>
</dbReference>
<dbReference type="Pfam" id="PF12034">
    <property type="entry name" value="YfbK_C"/>
    <property type="match status" value="1"/>
</dbReference>
<dbReference type="EMBL" id="BMHA01000003">
    <property type="protein sequence ID" value="GGI04811.1"/>
    <property type="molecule type" value="Genomic_DNA"/>
</dbReference>
<reference evidence="2" key="1">
    <citation type="journal article" date="2014" name="Int. J. Syst. Evol. Microbiol.">
        <title>Complete genome sequence of Corynebacterium casei LMG S-19264T (=DSM 44701T), isolated from a smear-ripened cheese.</title>
        <authorList>
            <consortium name="US DOE Joint Genome Institute (JGI-PGF)"/>
            <person name="Walter F."/>
            <person name="Albersmeier A."/>
            <person name="Kalinowski J."/>
            <person name="Ruckert C."/>
        </authorList>
    </citation>
    <scope>NUCLEOTIDE SEQUENCE</scope>
    <source>
        <strain evidence="2">CGMCC 1.14988</strain>
    </source>
</reference>
<feature type="domain" description="VWFA" evidence="1">
    <location>
        <begin position="1"/>
        <end position="169"/>
    </location>
</feature>
<dbReference type="AlphaFoldDB" id="A0A8J3ERD5"/>
<dbReference type="InterPro" id="IPR036465">
    <property type="entry name" value="vWFA_dom_sf"/>
</dbReference>
<dbReference type="InterPro" id="IPR002035">
    <property type="entry name" value="VWF_A"/>
</dbReference>
<gene>
    <name evidence="2" type="ORF">GCM10011354_10960</name>
</gene>
<protein>
    <recommendedName>
        <fullName evidence="1">VWFA domain-containing protein</fullName>
    </recommendedName>
</protein>
<dbReference type="Gene3D" id="3.40.50.410">
    <property type="entry name" value="von Willebrand factor, type A domain"/>
    <property type="match status" value="1"/>
</dbReference>
<dbReference type="OrthoDB" id="9805121at2"/>
<evidence type="ECO:0000313" key="3">
    <source>
        <dbReference type="Proteomes" id="UP000650511"/>
    </source>
</evidence>
<accession>A0A8J3ERD5</accession>
<dbReference type="InterPro" id="IPR021908">
    <property type="entry name" value="YfbK_C"/>
</dbReference>
<keyword evidence="3" id="KW-1185">Reference proteome</keyword>
<organism evidence="2 3">
    <name type="scientific">Egicoccus halophilus</name>
    <dbReference type="NCBI Taxonomy" id="1670830"/>
    <lineage>
        <taxon>Bacteria</taxon>
        <taxon>Bacillati</taxon>
        <taxon>Actinomycetota</taxon>
        <taxon>Nitriliruptoria</taxon>
        <taxon>Egicoccales</taxon>
        <taxon>Egicoccaceae</taxon>
        <taxon>Egicoccus</taxon>
    </lineage>
</organism>
<reference evidence="2" key="2">
    <citation type="submission" date="2020-09" db="EMBL/GenBank/DDBJ databases">
        <authorList>
            <person name="Sun Q."/>
            <person name="Zhou Y."/>
        </authorList>
    </citation>
    <scope>NUCLEOTIDE SEQUENCE</scope>
    <source>
        <strain evidence="2">CGMCC 1.14988</strain>
    </source>
</reference>
<sequence length="331" mass="34913">MADDDRLGTVVRVLDEFLDRLDARDQVAVVTFTDDATLALGHTSDLGRVRDVLAGLRPQGSTNTGAGVVLGHETAAAGHRPGDHSSVVVLADGMANEGVTDPHRILEELDRIDGPARVVTHTVGIGREVYNDALLSTLANVSGGTYAYVERSAQADRLFDRDLPLLWPVAHDVKTQVSFDPGAVRSWRLIGYESRALAAEDFRDDAVSGAYLGAGHAVTALYELDLAVEGGGADGDLGTVALRWADPDTGEVTEREVALPASLATEDATSPTFDDAAAMAALVEALRGSPHALVNLEQVAQRTDGGLADLVEAARSAFQGATPQRRAYVEP</sequence>
<dbReference type="Pfam" id="PF00092">
    <property type="entry name" value="VWA"/>
    <property type="match status" value="1"/>
</dbReference>
<dbReference type="SUPFAM" id="SSF53300">
    <property type="entry name" value="vWA-like"/>
    <property type="match status" value="1"/>
</dbReference>
<proteinExistence type="predicted"/>
<name>A0A8J3ERD5_9ACTN</name>
<dbReference type="Proteomes" id="UP000650511">
    <property type="component" value="Unassembled WGS sequence"/>
</dbReference>